<dbReference type="Proteomes" id="UP000271974">
    <property type="component" value="Unassembled WGS sequence"/>
</dbReference>
<sequence length="137" mass="14526">MSTTTPHPRAGEPTSAVVAPPPGSSDTPQVRGQQGPSKDKDSTPMIAGAAGGAALVVILGGLFFVWRKKRRPSQRGRTIPVDDNLSYHSLDNGLEFDNVGYDQFMTGHSERQASERDSGLGDLDTGSAQPKFTETDA</sequence>
<feature type="region of interest" description="Disordered" evidence="1">
    <location>
        <begin position="105"/>
        <end position="137"/>
    </location>
</feature>
<keyword evidence="2" id="KW-1133">Transmembrane helix</keyword>
<keyword evidence="2" id="KW-0472">Membrane</keyword>
<feature type="region of interest" description="Disordered" evidence="1">
    <location>
        <begin position="1"/>
        <end position="46"/>
    </location>
</feature>
<feature type="transmembrane region" description="Helical" evidence="2">
    <location>
        <begin position="45"/>
        <end position="66"/>
    </location>
</feature>
<evidence type="ECO:0000313" key="3">
    <source>
        <dbReference type="EMBL" id="RUS76002.1"/>
    </source>
</evidence>
<proteinExistence type="predicted"/>
<keyword evidence="4" id="KW-1185">Reference proteome</keyword>
<comment type="caution">
    <text evidence="3">The sequence shown here is derived from an EMBL/GenBank/DDBJ whole genome shotgun (WGS) entry which is preliminary data.</text>
</comment>
<organism evidence="3 4">
    <name type="scientific">Elysia chlorotica</name>
    <name type="common">Eastern emerald elysia</name>
    <name type="synonym">Sea slug</name>
    <dbReference type="NCBI Taxonomy" id="188477"/>
    <lineage>
        <taxon>Eukaryota</taxon>
        <taxon>Metazoa</taxon>
        <taxon>Spiralia</taxon>
        <taxon>Lophotrochozoa</taxon>
        <taxon>Mollusca</taxon>
        <taxon>Gastropoda</taxon>
        <taxon>Heterobranchia</taxon>
        <taxon>Euthyneura</taxon>
        <taxon>Panpulmonata</taxon>
        <taxon>Sacoglossa</taxon>
        <taxon>Placobranchoidea</taxon>
        <taxon>Plakobranchidae</taxon>
        <taxon>Elysia</taxon>
    </lineage>
</organism>
<dbReference type="AlphaFoldDB" id="A0A3S1B4Q7"/>
<reference evidence="3 4" key="1">
    <citation type="submission" date="2019-01" db="EMBL/GenBank/DDBJ databases">
        <title>A draft genome assembly of the solar-powered sea slug Elysia chlorotica.</title>
        <authorList>
            <person name="Cai H."/>
            <person name="Li Q."/>
            <person name="Fang X."/>
            <person name="Li J."/>
            <person name="Curtis N.E."/>
            <person name="Altenburger A."/>
            <person name="Shibata T."/>
            <person name="Feng M."/>
            <person name="Maeda T."/>
            <person name="Schwartz J.A."/>
            <person name="Shigenobu S."/>
            <person name="Lundholm N."/>
            <person name="Nishiyama T."/>
            <person name="Yang H."/>
            <person name="Hasebe M."/>
            <person name="Li S."/>
            <person name="Pierce S.K."/>
            <person name="Wang J."/>
        </authorList>
    </citation>
    <scope>NUCLEOTIDE SEQUENCE [LARGE SCALE GENOMIC DNA]</scope>
    <source>
        <strain evidence="3">EC2010</strain>
        <tissue evidence="3">Whole organism of an adult</tissue>
    </source>
</reference>
<gene>
    <name evidence="3" type="ORF">EGW08_016247</name>
</gene>
<evidence type="ECO:0000313" key="4">
    <source>
        <dbReference type="Proteomes" id="UP000271974"/>
    </source>
</evidence>
<protein>
    <submittedName>
        <fullName evidence="3">Uncharacterized protein</fullName>
    </submittedName>
</protein>
<evidence type="ECO:0000256" key="1">
    <source>
        <dbReference type="SAM" id="MobiDB-lite"/>
    </source>
</evidence>
<feature type="compositionally biased region" description="Polar residues" evidence="1">
    <location>
        <begin position="126"/>
        <end position="137"/>
    </location>
</feature>
<feature type="compositionally biased region" description="Polar residues" evidence="1">
    <location>
        <begin position="24"/>
        <end position="36"/>
    </location>
</feature>
<evidence type="ECO:0000256" key="2">
    <source>
        <dbReference type="SAM" id="Phobius"/>
    </source>
</evidence>
<accession>A0A3S1B4Q7</accession>
<name>A0A3S1B4Q7_ELYCH</name>
<dbReference type="OrthoDB" id="10543411at2759"/>
<keyword evidence="2" id="KW-0812">Transmembrane</keyword>
<feature type="compositionally biased region" description="Basic and acidic residues" evidence="1">
    <location>
        <begin position="108"/>
        <end position="119"/>
    </location>
</feature>
<dbReference type="EMBL" id="RQTK01000694">
    <property type="protein sequence ID" value="RUS76002.1"/>
    <property type="molecule type" value="Genomic_DNA"/>
</dbReference>